<comment type="cofactor">
    <cofactor evidence="2">
        <name>K(+)</name>
        <dbReference type="ChEBI" id="CHEBI:29103"/>
    </cofactor>
</comment>
<dbReference type="PANTHER" id="PTHR34265:SF1">
    <property type="entry name" value="TYPE III PANTOTHENATE KINASE"/>
    <property type="match status" value="1"/>
</dbReference>
<feature type="binding site" evidence="16">
    <location>
        <begin position="12"/>
        <end position="19"/>
    </location>
    <ligand>
        <name>ATP</name>
        <dbReference type="ChEBI" id="CHEBI:30616"/>
    </ligand>
</feature>
<comment type="cofactor">
    <cofactor evidence="16">
        <name>NH4(+)</name>
        <dbReference type="ChEBI" id="CHEBI:28938"/>
    </cofactor>
    <cofactor evidence="16">
        <name>K(+)</name>
        <dbReference type="ChEBI" id="CHEBI:29103"/>
    </cofactor>
    <text evidence="16">A monovalent cation. Ammonium or potassium.</text>
</comment>
<evidence type="ECO:0000256" key="5">
    <source>
        <dbReference type="ARBA" id="ARBA00011738"/>
    </source>
</evidence>
<organism evidence="17 18">
    <name type="scientific">Microseira wollei NIES-4236</name>
    <dbReference type="NCBI Taxonomy" id="2530354"/>
    <lineage>
        <taxon>Bacteria</taxon>
        <taxon>Bacillati</taxon>
        <taxon>Cyanobacteriota</taxon>
        <taxon>Cyanophyceae</taxon>
        <taxon>Oscillatoriophycideae</taxon>
        <taxon>Aerosakkonematales</taxon>
        <taxon>Aerosakkonemataceae</taxon>
        <taxon>Microseira</taxon>
    </lineage>
</organism>
<gene>
    <name evidence="16" type="primary">coaX</name>
    <name evidence="17" type="ORF">MiSe_08340</name>
</gene>
<name>A0AAV3X671_9CYAN</name>
<comment type="caution">
    <text evidence="17">The sequence shown here is derived from an EMBL/GenBank/DDBJ whole genome shotgun (WGS) entry which is preliminary data.</text>
</comment>
<evidence type="ECO:0000256" key="16">
    <source>
        <dbReference type="HAMAP-Rule" id="MF_01274"/>
    </source>
</evidence>
<dbReference type="GO" id="GO:0005737">
    <property type="term" value="C:cytoplasm"/>
    <property type="evidence" value="ECO:0007669"/>
    <property type="project" value="UniProtKB-SubCell"/>
</dbReference>
<keyword evidence="10 16" id="KW-0418">Kinase</keyword>
<keyword evidence="9 16" id="KW-0547">Nucleotide-binding</keyword>
<dbReference type="HAMAP" id="MF_01274">
    <property type="entry name" value="Pantothen_kinase_3"/>
    <property type="match status" value="1"/>
</dbReference>
<dbReference type="Gene3D" id="3.30.420.40">
    <property type="match status" value="1"/>
</dbReference>
<dbReference type="SUPFAM" id="SSF53067">
    <property type="entry name" value="Actin-like ATPase domain"/>
    <property type="match status" value="1"/>
</dbReference>
<sequence>MIGNSRLHWAGFIGETLQTWDTNHLPAAAIKEIIESWSAGIWPQEILPLKGTVSAPRDLRLYVASVVPTQTELWQTYPAVRIITLDQIPLLGIYPTLGIDRALAVWGAGKIWGWPVLVIDAGTALTFTGADGNHQLVGGAILPGLGLQLKSLGQKTAALPEIELPAEIPQRFALNTKEAIQSGIVYTVIAGVRDFISAWWDSYPESRILLTGGDRTPIFTYLQAQAPEVAALITVEPNLIFWGMHSIVNIQ</sequence>
<evidence type="ECO:0000256" key="14">
    <source>
        <dbReference type="ARBA" id="ARBA00038036"/>
    </source>
</evidence>
<keyword evidence="18" id="KW-1185">Reference proteome</keyword>
<feature type="binding site" evidence="16">
    <location>
        <position position="123"/>
    </location>
    <ligand>
        <name>ATP</name>
        <dbReference type="ChEBI" id="CHEBI:30616"/>
    </ligand>
</feature>
<dbReference type="Proteomes" id="UP001050975">
    <property type="component" value="Unassembled WGS sequence"/>
</dbReference>
<evidence type="ECO:0000256" key="9">
    <source>
        <dbReference type="ARBA" id="ARBA00022741"/>
    </source>
</evidence>
<comment type="subunit">
    <text evidence="5 16">Homodimer.</text>
</comment>
<evidence type="ECO:0000256" key="15">
    <source>
        <dbReference type="ARBA" id="ARBA00040883"/>
    </source>
</evidence>
<comment type="pathway">
    <text evidence="4 16">Cofactor biosynthesis; coenzyme A biosynthesis; CoA from (R)-pantothenate: step 1/5.</text>
</comment>
<dbReference type="AlphaFoldDB" id="A0AAV3X671"/>
<evidence type="ECO:0000256" key="8">
    <source>
        <dbReference type="ARBA" id="ARBA00022679"/>
    </source>
</evidence>
<dbReference type="CDD" id="cd24015">
    <property type="entry name" value="ASKHA_NBD_PanK-III"/>
    <property type="match status" value="1"/>
</dbReference>
<protein>
    <recommendedName>
        <fullName evidence="15 16">Type III pantothenate kinase</fullName>
        <ecNumber evidence="6 16">2.7.1.33</ecNumber>
    </recommendedName>
    <alternativeName>
        <fullName evidence="16">PanK-III</fullName>
    </alternativeName>
    <alternativeName>
        <fullName evidence="16">Pantothenic acid kinase</fullName>
    </alternativeName>
</protein>
<proteinExistence type="inferred from homology"/>
<dbReference type="GO" id="GO:0015937">
    <property type="term" value="P:coenzyme A biosynthetic process"/>
    <property type="evidence" value="ECO:0007669"/>
    <property type="project" value="UniProtKB-UniRule"/>
</dbReference>
<accession>A0AAV3X671</accession>
<dbReference type="GO" id="GO:0004594">
    <property type="term" value="F:pantothenate kinase activity"/>
    <property type="evidence" value="ECO:0007669"/>
    <property type="project" value="UniProtKB-UniRule"/>
</dbReference>
<evidence type="ECO:0000256" key="13">
    <source>
        <dbReference type="ARBA" id="ARBA00022993"/>
    </source>
</evidence>
<keyword evidence="16" id="KW-0479">Metal-binding</keyword>
<dbReference type="NCBIfam" id="TIGR00671">
    <property type="entry name" value="baf"/>
    <property type="match status" value="1"/>
</dbReference>
<feature type="binding site" evidence="16">
    <location>
        <position position="120"/>
    </location>
    <ligand>
        <name>K(+)</name>
        <dbReference type="ChEBI" id="CHEBI:29103"/>
    </ligand>
</feature>
<keyword evidence="7 16" id="KW-0963">Cytoplasm</keyword>
<keyword evidence="13 16" id="KW-0173">Coenzyme A biosynthesis</keyword>
<evidence type="ECO:0000256" key="11">
    <source>
        <dbReference type="ARBA" id="ARBA00022840"/>
    </source>
</evidence>
<keyword evidence="12 16" id="KW-0630">Potassium</keyword>
<dbReference type="EMBL" id="BLAY01000008">
    <property type="protein sequence ID" value="GET36086.1"/>
    <property type="molecule type" value="Genomic_DNA"/>
</dbReference>
<comment type="function">
    <text evidence="16">Catalyzes the phosphorylation of pantothenate (Pan), the first step in CoA biosynthesis.</text>
</comment>
<keyword evidence="8 16" id="KW-0808">Transferase</keyword>
<evidence type="ECO:0000256" key="10">
    <source>
        <dbReference type="ARBA" id="ARBA00022777"/>
    </source>
</evidence>
<evidence type="ECO:0000313" key="18">
    <source>
        <dbReference type="Proteomes" id="UP001050975"/>
    </source>
</evidence>
<dbReference type="InterPro" id="IPR004619">
    <property type="entry name" value="Type_III_PanK"/>
</dbReference>
<evidence type="ECO:0000256" key="2">
    <source>
        <dbReference type="ARBA" id="ARBA00001958"/>
    </source>
</evidence>
<dbReference type="EC" id="2.7.1.33" evidence="6 16"/>
<dbReference type="Pfam" id="PF03309">
    <property type="entry name" value="Pan_kinase"/>
    <property type="match status" value="1"/>
</dbReference>
<comment type="catalytic activity">
    <reaction evidence="1 16">
        <text>(R)-pantothenate + ATP = (R)-4'-phosphopantothenate + ADP + H(+)</text>
        <dbReference type="Rhea" id="RHEA:16373"/>
        <dbReference type="ChEBI" id="CHEBI:10986"/>
        <dbReference type="ChEBI" id="CHEBI:15378"/>
        <dbReference type="ChEBI" id="CHEBI:29032"/>
        <dbReference type="ChEBI" id="CHEBI:30616"/>
        <dbReference type="ChEBI" id="CHEBI:456216"/>
        <dbReference type="EC" id="2.7.1.33"/>
    </reaction>
</comment>
<feature type="binding site" evidence="16">
    <location>
        <position position="176"/>
    </location>
    <ligand>
        <name>substrate</name>
    </ligand>
</feature>
<dbReference type="PANTHER" id="PTHR34265">
    <property type="entry name" value="TYPE III PANTOTHENATE KINASE"/>
    <property type="match status" value="1"/>
</dbReference>
<feature type="binding site" evidence="16">
    <location>
        <begin position="98"/>
        <end position="101"/>
    </location>
    <ligand>
        <name>substrate</name>
    </ligand>
</feature>
<comment type="subcellular location">
    <subcellularLocation>
        <location evidence="3 16">Cytoplasm</location>
    </subcellularLocation>
</comment>
<evidence type="ECO:0000256" key="12">
    <source>
        <dbReference type="ARBA" id="ARBA00022958"/>
    </source>
</evidence>
<comment type="similarity">
    <text evidence="14 16">Belongs to the type III pantothenate kinase family.</text>
</comment>
<dbReference type="GO" id="GO:0046872">
    <property type="term" value="F:metal ion binding"/>
    <property type="evidence" value="ECO:0007669"/>
    <property type="project" value="UniProtKB-KW"/>
</dbReference>
<evidence type="ECO:0000256" key="1">
    <source>
        <dbReference type="ARBA" id="ARBA00001206"/>
    </source>
</evidence>
<dbReference type="NCBIfam" id="NF009871">
    <property type="entry name" value="PRK13331.1"/>
    <property type="match status" value="1"/>
</dbReference>
<dbReference type="GO" id="GO:0005524">
    <property type="term" value="F:ATP binding"/>
    <property type="evidence" value="ECO:0007669"/>
    <property type="project" value="UniProtKB-UniRule"/>
</dbReference>
<feature type="active site" description="Proton acceptor" evidence="16">
    <location>
        <position position="100"/>
    </location>
</feature>
<reference evidence="17" key="1">
    <citation type="submission" date="2019-10" db="EMBL/GenBank/DDBJ databases">
        <title>Draft genome sequece of Microseira wollei NIES-4236.</title>
        <authorList>
            <person name="Yamaguchi H."/>
            <person name="Suzuki S."/>
            <person name="Kawachi M."/>
        </authorList>
    </citation>
    <scope>NUCLEOTIDE SEQUENCE</scope>
    <source>
        <strain evidence="17">NIES-4236</strain>
    </source>
</reference>
<evidence type="ECO:0000256" key="3">
    <source>
        <dbReference type="ARBA" id="ARBA00004496"/>
    </source>
</evidence>
<evidence type="ECO:0000256" key="6">
    <source>
        <dbReference type="ARBA" id="ARBA00012102"/>
    </source>
</evidence>
<evidence type="ECO:0000313" key="17">
    <source>
        <dbReference type="EMBL" id="GET36086.1"/>
    </source>
</evidence>
<keyword evidence="11 16" id="KW-0067">ATP-binding</keyword>
<dbReference type="InterPro" id="IPR043129">
    <property type="entry name" value="ATPase_NBD"/>
</dbReference>
<evidence type="ECO:0000256" key="7">
    <source>
        <dbReference type="ARBA" id="ARBA00022490"/>
    </source>
</evidence>
<feature type="binding site" evidence="16">
    <location>
        <position position="94"/>
    </location>
    <ligand>
        <name>substrate</name>
    </ligand>
</feature>
<evidence type="ECO:0000256" key="4">
    <source>
        <dbReference type="ARBA" id="ARBA00005225"/>
    </source>
</evidence>